<accession>A0A0A9E944</accession>
<proteinExistence type="predicted"/>
<sequence length="19" mass="2006">MLPSCRGTMRGALVPSRSS</sequence>
<reference evidence="1" key="2">
    <citation type="journal article" date="2015" name="Data Brief">
        <title>Shoot transcriptome of the giant reed, Arundo donax.</title>
        <authorList>
            <person name="Barrero R.A."/>
            <person name="Guerrero F.D."/>
            <person name="Moolhuijzen P."/>
            <person name="Goolsby J.A."/>
            <person name="Tidwell J."/>
            <person name="Bellgard S.E."/>
            <person name="Bellgard M.I."/>
        </authorList>
    </citation>
    <scope>NUCLEOTIDE SEQUENCE</scope>
    <source>
        <tissue evidence="1">Shoot tissue taken approximately 20 cm above the soil surface</tissue>
    </source>
</reference>
<dbReference type="EMBL" id="GBRH01200616">
    <property type="protein sequence ID" value="JAD97279.1"/>
    <property type="molecule type" value="Transcribed_RNA"/>
</dbReference>
<protein>
    <submittedName>
        <fullName evidence="1">Cl1856_1</fullName>
    </submittedName>
</protein>
<evidence type="ECO:0000313" key="1">
    <source>
        <dbReference type="EMBL" id="JAD97279.1"/>
    </source>
</evidence>
<name>A0A0A9E944_ARUDO</name>
<dbReference type="AlphaFoldDB" id="A0A0A9E944"/>
<organism evidence="1">
    <name type="scientific">Arundo donax</name>
    <name type="common">Giant reed</name>
    <name type="synonym">Donax arundinaceus</name>
    <dbReference type="NCBI Taxonomy" id="35708"/>
    <lineage>
        <taxon>Eukaryota</taxon>
        <taxon>Viridiplantae</taxon>
        <taxon>Streptophyta</taxon>
        <taxon>Embryophyta</taxon>
        <taxon>Tracheophyta</taxon>
        <taxon>Spermatophyta</taxon>
        <taxon>Magnoliopsida</taxon>
        <taxon>Liliopsida</taxon>
        <taxon>Poales</taxon>
        <taxon>Poaceae</taxon>
        <taxon>PACMAD clade</taxon>
        <taxon>Arundinoideae</taxon>
        <taxon>Arundineae</taxon>
        <taxon>Arundo</taxon>
    </lineage>
</organism>
<reference evidence="1" key="1">
    <citation type="submission" date="2014-09" db="EMBL/GenBank/DDBJ databases">
        <authorList>
            <person name="Magalhaes I.L.F."/>
            <person name="Oliveira U."/>
            <person name="Santos F.R."/>
            <person name="Vidigal T.H.D.A."/>
            <person name="Brescovit A.D."/>
            <person name="Santos A.J."/>
        </authorList>
    </citation>
    <scope>NUCLEOTIDE SEQUENCE</scope>
    <source>
        <tissue evidence="1">Shoot tissue taken approximately 20 cm above the soil surface</tissue>
    </source>
</reference>